<sequence>MVDAGLAREYRARLAELLGEPLMVDDPLITTAQAAVLFGVPPLRVAGLIRAGHLPARSRSHRRLLLSDVIQSGLDRWMSVTEAGVVLGVGDTGVRRMITAGLLTAHGKTLPLRRDDVDVLARLRMGWLTLSAAATKLGVDVIEVHQMLRNGALTHTCDVARPVYGYELSRLLAGRSGRLVPAAAAE</sequence>
<dbReference type="EMBL" id="JAASRO010000001">
    <property type="protein sequence ID" value="NIK54335.1"/>
    <property type="molecule type" value="Genomic_DNA"/>
</dbReference>
<evidence type="ECO:0000313" key="1">
    <source>
        <dbReference type="EMBL" id="NIK54335.1"/>
    </source>
</evidence>
<dbReference type="Proteomes" id="UP000555407">
    <property type="component" value="Unassembled WGS sequence"/>
</dbReference>
<protein>
    <submittedName>
        <fullName evidence="1">Uncharacterized protein</fullName>
    </submittedName>
</protein>
<comment type="caution">
    <text evidence="1">The sequence shown here is derived from an EMBL/GenBank/DDBJ whole genome shotgun (WGS) entry which is preliminary data.</text>
</comment>
<dbReference type="AlphaFoldDB" id="A0A7X5ZY76"/>
<name>A0A7X5ZY76_9ACTN</name>
<reference evidence="1 2" key="1">
    <citation type="submission" date="2020-03" db="EMBL/GenBank/DDBJ databases">
        <title>Sequencing the genomes of 1000 actinobacteria strains.</title>
        <authorList>
            <person name="Klenk H.-P."/>
        </authorList>
    </citation>
    <scope>NUCLEOTIDE SEQUENCE [LARGE SCALE GENOMIC DNA]</scope>
    <source>
        <strain evidence="1 2">DSM 45490</strain>
    </source>
</reference>
<dbReference type="RefSeq" id="WP_167203168.1">
    <property type="nucleotide sequence ID" value="NZ_JAASRO010000001.1"/>
</dbReference>
<accession>A0A7X5ZY76</accession>
<proteinExistence type="predicted"/>
<keyword evidence="2" id="KW-1185">Reference proteome</keyword>
<organism evidence="1 2">
    <name type="scientific">Kribbella shirazensis</name>
    <dbReference type="NCBI Taxonomy" id="1105143"/>
    <lineage>
        <taxon>Bacteria</taxon>
        <taxon>Bacillati</taxon>
        <taxon>Actinomycetota</taxon>
        <taxon>Actinomycetes</taxon>
        <taxon>Propionibacteriales</taxon>
        <taxon>Kribbellaceae</taxon>
        <taxon>Kribbella</taxon>
    </lineage>
</organism>
<evidence type="ECO:0000313" key="2">
    <source>
        <dbReference type="Proteomes" id="UP000555407"/>
    </source>
</evidence>
<gene>
    <name evidence="1" type="ORF">BJY22_000052</name>
</gene>